<evidence type="ECO:0000256" key="2">
    <source>
        <dbReference type="ARBA" id="ARBA00005017"/>
    </source>
</evidence>
<evidence type="ECO:0000256" key="17">
    <source>
        <dbReference type="ARBA" id="ARBA00034549"/>
    </source>
</evidence>
<dbReference type="EMBL" id="JAROKS010000021">
    <property type="protein sequence ID" value="KAK1790763.1"/>
    <property type="molecule type" value="Genomic_DNA"/>
</dbReference>
<evidence type="ECO:0000256" key="10">
    <source>
        <dbReference type="ARBA" id="ARBA00022778"/>
    </source>
</evidence>
<evidence type="ECO:0000256" key="9">
    <source>
        <dbReference type="ARBA" id="ARBA00022777"/>
    </source>
</evidence>
<keyword evidence="16" id="KW-0753">Steroid metabolism</keyword>
<dbReference type="GO" id="GO:0005829">
    <property type="term" value="C:cytosol"/>
    <property type="evidence" value="ECO:0007669"/>
    <property type="project" value="UniProtKB-SubCell"/>
</dbReference>
<proteinExistence type="predicted"/>
<keyword evidence="12" id="KW-0752">Steroid biosynthesis</keyword>
<comment type="caution">
    <text evidence="20">The sequence shown here is derived from an EMBL/GenBank/DDBJ whole genome shotgun (WGS) entry which is preliminary data.</text>
</comment>
<evidence type="ECO:0000313" key="21">
    <source>
        <dbReference type="Proteomes" id="UP001239994"/>
    </source>
</evidence>
<protein>
    <recommendedName>
        <fullName evidence="17">Phosphomevalonate kinase</fullName>
        <ecNumber evidence="3">2.7.4.2</ecNumber>
    </recommendedName>
</protein>
<dbReference type="AlphaFoldDB" id="A0AAD8Z3G6"/>
<evidence type="ECO:0000256" key="16">
    <source>
        <dbReference type="ARBA" id="ARBA00023221"/>
    </source>
</evidence>
<evidence type="ECO:0000256" key="3">
    <source>
        <dbReference type="ARBA" id="ARBA00012958"/>
    </source>
</evidence>
<evidence type="ECO:0000313" key="20">
    <source>
        <dbReference type="EMBL" id="KAK1790763.1"/>
    </source>
</evidence>
<accession>A0AAD8Z3G6</accession>
<dbReference type="SUPFAM" id="SSF52540">
    <property type="entry name" value="P-loop containing nucleoside triphosphate hydrolases"/>
    <property type="match status" value="1"/>
</dbReference>
<name>A0AAD8Z3G6_9TELE</name>
<evidence type="ECO:0000256" key="1">
    <source>
        <dbReference type="ARBA" id="ARBA00004514"/>
    </source>
</evidence>
<dbReference type="GO" id="GO:0006695">
    <property type="term" value="P:cholesterol biosynthetic process"/>
    <property type="evidence" value="ECO:0007669"/>
    <property type="project" value="UniProtKB-KW"/>
</dbReference>
<dbReference type="EC" id="2.7.4.2" evidence="3"/>
<reference evidence="20" key="1">
    <citation type="submission" date="2023-03" db="EMBL/GenBank/DDBJ databases">
        <title>Electrophorus voltai genome.</title>
        <authorList>
            <person name="Bian C."/>
        </authorList>
    </citation>
    <scope>NUCLEOTIDE SEQUENCE</scope>
    <source>
        <strain evidence="20">CB-2022</strain>
        <tissue evidence="20">Muscle</tissue>
    </source>
</reference>
<dbReference type="Pfam" id="PF04275">
    <property type="entry name" value="P-mevalo_kinase"/>
    <property type="match status" value="1"/>
</dbReference>
<evidence type="ECO:0000256" key="4">
    <source>
        <dbReference type="ARBA" id="ARBA00022490"/>
    </source>
</evidence>
<keyword evidence="21" id="KW-1185">Reference proteome</keyword>
<evidence type="ECO:0000256" key="12">
    <source>
        <dbReference type="ARBA" id="ARBA00022955"/>
    </source>
</evidence>
<gene>
    <name evidence="20" type="ORF">P4O66_014048</name>
</gene>
<evidence type="ECO:0000256" key="18">
    <source>
        <dbReference type="ARBA" id="ARBA00051752"/>
    </source>
</evidence>
<comment type="catalytic activity">
    <reaction evidence="18">
        <text>(R)-5-phosphomevalonate + ATP = (R)-5-diphosphomevalonate + ADP</text>
        <dbReference type="Rhea" id="RHEA:16341"/>
        <dbReference type="ChEBI" id="CHEBI:30616"/>
        <dbReference type="ChEBI" id="CHEBI:57557"/>
        <dbReference type="ChEBI" id="CHEBI:58146"/>
        <dbReference type="ChEBI" id="CHEBI:456216"/>
        <dbReference type="EC" id="2.7.4.2"/>
    </reaction>
    <physiologicalReaction direction="left-to-right" evidence="18">
        <dbReference type="Rhea" id="RHEA:16342"/>
    </physiologicalReaction>
    <physiologicalReaction direction="right-to-left" evidence="18">
        <dbReference type="Rhea" id="RHEA:16343"/>
    </physiologicalReaction>
</comment>
<keyword evidence="8" id="KW-0547">Nucleotide-binding</keyword>
<keyword evidence="7" id="KW-0808">Transferase</keyword>
<dbReference type="PANTHER" id="PTHR13101">
    <property type="entry name" value="PHOSPHOMEVALONATE KINASE"/>
    <property type="match status" value="1"/>
</dbReference>
<dbReference type="Gene3D" id="3.40.50.300">
    <property type="entry name" value="P-loop containing nucleotide triphosphate hydrolases"/>
    <property type="match status" value="1"/>
</dbReference>
<keyword evidence="10" id="KW-0152">Cholesterol biosynthesis</keyword>
<sequence length="349" mass="39288">MCGSATATYWYVRQCNGDLLEGAAVQRRLTGRCGSATATYWKVRQCNGDLLEGAAVQRRLTGRCGSATATYWKVRQCNGDLLHNGTLTGTCHSATATYWYVRQCNGDLLVCAAAQRRLTGMCGSATATYWYVRQRNGDLLQRGFCLNMTTLQPKLILLFSGKRKSGKDYVTDLIQKRLGPDLCRTLTLSGPLKERYAHERGLDYEQLLGAGPYKEEYRADMIRWGESRRQQDPGVFCRLAVSAVTRPVWVVSDCRRMSDLQWFWTEYPQQCVSVRVEASERTRALRGWRFTAGVDDAESECGLDQGVDFDWILTNNGDANLLDQQLEGLLSLIKAKTQDSRDGIHQRGE</sequence>
<dbReference type="InterPro" id="IPR027417">
    <property type="entry name" value="P-loop_NTPase"/>
</dbReference>
<dbReference type="InterPro" id="IPR005919">
    <property type="entry name" value="Pmev_kin_anim"/>
</dbReference>
<keyword evidence="9" id="KW-0418">Kinase</keyword>
<keyword evidence="15" id="KW-1207">Sterol metabolism</keyword>
<comment type="function">
    <text evidence="19">Catalyzes the reversible ATP-dependent phosphorylation of mevalonate 5-phosphate to produce mevalonate diphosphate and ADP, a key step in the mevalonic acid mediated biosynthesis of isopentenyl diphosphate and other polyisoprenoid metabolites.</text>
</comment>
<evidence type="ECO:0000256" key="8">
    <source>
        <dbReference type="ARBA" id="ARBA00022741"/>
    </source>
</evidence>
<dbReference type="GO" id="GO:0019287">
    <property type="term" value="P:isopentenyl diphosphate biosynthetic process, mevalonate pathway"/>
    <property type="evidence" value="ECO:0007669"/>
    <property type="project" value="TreeGrafter"/>
</dbReference>
<dbReference type="FunFam" id="3.40.50.300:FF:001026">
    <property type="entry name" value="Phosphomevalonate kinase"/>
    <property type="match status" value="1"/>
</dbReference>
<keyword evidence="6" id="KW-0153">Cholesterol metabolism</keyword>
<evidence type="ECO:0000256" key="7">
    <source>
        <dbReference type="ARBA" id="ARBA00022679"/>
    </source>
</evidence>
<dbReference type="GO" id="GO:0004631">
    <property type="term" value="F:phosphomevalonate kinase activity"/>
    <property type="evidence" value="ECO:0007669"/>
    <property type="project" value="UniProtKB-EC"/>
</dbReference>
<dbReference type="Proteomes" id="UP001239994">
    <property type="component" value="Unassembled WGS sequence"/>
</dbReference>
<keyword evidence="14" id="KW-0443">Lipid metabolism</keyword>
<dbReference type="NCBIfam" id="TIGR01223">
    <property type="entry name" value="Pmev_kin_anim"/>
    <property type="match status" value="1"/>
</dbReference>
<keyword evidence="13" id="KW-0756">Sterol biosynthesis</keyword>
<evidence type="ECO:0000256" key="15">
    <source>
        <dbReference type="ARBA" id="ARBA00023166"/>
    </source>
</evidence>
<dbReference type="GO" id="GO:0005524">
    <property type="term" value="F:ATP binding"/>
    <property type="evidence" value="ECO:0007669"/>
    <property type="project" value="UniProtKB-KW"/>
</dbReference>
<evidence type="ECO:0000256" key="5">
    <source>
        <dbReference type="ARBA" id="ARBA00022516"/>
    </source>
</evidence>
<keyword evidence="11" id="KW-0067">ATP-binding</keyword>
<keyword evidence="5" id="KW-0444">Lipid biosynthesis</keyword>
<evidence type="ECO:0000256" key="14">
    <source>
        <dbReference type="ARBA" id="ARBA00023098"/>
    </source>
</evidence>
<evidence type="ECO:0000256" key="11">
    <source>
        <dbReference type="ARBA" id="ARBA00022840"/>
    </source>
</evidence>
<keyword evidence="4" id="KW-0963">Cytoplasm</keyword>
<evidence type="ECO:0000256" key="19">
    <source>
        <dbReference type="ARBA" id="ARBA00057619"/>
    </source>
</evidence>
<dbReference type="PANTHER" id="PTHR13101:SF1">
    <property type="entry name" value="PHOSPHOMEVALONATE KINASE"/>
    <property type="match status" value="1"/>
</dbReference>
<evidence type="ECO:0000256" key="13">
    <source>
        <dbReference type="ARBA" id="ARBA00023011"/>
    </source>
</evidence>
<organism evidence="20 21">
    <name type="scientific">Electrophorus voltai</name>
    <dbReference type="NCBI Taxonomy" id="2609070"/>
    <lineage>
        <taxon>Eukaryota</taxon>
        <taxon>Metazoa</taxon>
        <taxon>Chordata</taxon>
        <taxon>Craniata</taxon>
        <taxon>Vertebrata</taxon>
        <taxon>Euteleostomi</taxon>
        <taxon>Actinopterygii</taxon>
        <taxon>Neopterygii</taxon>
        <taxon>Teleostei</taxon>
        <taxon>Ostariophysi</taxon>
        <taxon>Gymnotiformes</taxon>
        <taxon>Gymnotoidei</taxon>
        <taxon>Gymnotidae</taxon>
        <taxon>Electrophorus</taxon>
    </lineage>
</organism>
<evidence type="ECO:0000256" key="6">
    <source>
        <dbReference type="ARBA" id="ARBA00022548"/>
    </source>
</evidence>
<comment type="subcellular location">
    <subcellularLocation>
        <location evidence="1">Cytoplasm</location>
        <location evidence="1">Cytosol</location>
    </subcellularLocation>
</comment>
<comment type="pathway">
    <text evidence="2">Isoprenoid biosynthesis; isopentenyl diphosphate biosynthesis via mevalonate pathway; isopentenyl diphosphate from (R)-mevalonate: step 2/3.</text>
</comment>